<evidence type="ECO:0000313" key="2">
    <source>
        <dbReference type="EMBL" id="KAL2845075.1"/>
    </source>
</evidence>
<dbReference type="InterPro" id="IPR056002">
    <property type="entry name" value="DUF7580"/>
</dbReference>
<dbReference type="GeneID" id="98161447"/>
<dbReference type="RefSeq" id="XP_070896432.1">
    <property type="nucleotide sequence ID" value="XM_071046283.1"/>
</dbReference>
<dbReference type="EMBL" id="JBFXLR010000038">
    <property type="protein sequence ID" value="KAL2845075.1"/>
    <property type="molecule type" value="Genomic_DNA"/>
</dbReference>
<evidence type="ECO:0000259" key="1">
    <source>
        <dbReference type="Pfam" id="PF24476"/>
    </source>
</evidence>
<organism evidence="2 3">
    <name type="scientific">Aspergillus pseudodeflectus</name>
    <dbReference type="NCBI Taxonomy" id="176178"/>
    <lineage>
        <taxon>Eukaryota</taxon>
        <taxon>Fungi</taxon>
        <taxon>Dikarya</taxon>
        <taxon>Ascomycota</taxon>
        <taxon>Pezizomycotina</taxon>
        <taxon>Eurotiomycetes</taxon>
        <taxon>Eurotiomycetidae</taxon>
        <taxon>Eurotiales</taxon>
        <taxon>Aspergillaceae</taxon>
        <taxon>Aspergillus</taxon>
        <taxon>Aspergillus subgen. Nidulantes</taxon>
    </lineage>
</organism>
<dbReference type="Proteomes" id="UP001610444">
    <property type="component" value="Unassembled WGS sequence"/>
</dbReference>
<feature type="domain" description="DUF7580" evidence="1">
    <location>
        <begin position="78"/>
        <end position="317"/>
    </location>
</feature>
<reference evidence="2 3" key="1">
    <citation type="submission" date="2024-07" db="EMBL/GenBank/DDBJ databases">
        <title>Section-level genome sequencing and comparative genomics of Aspergillus sections Usti and Cavernicolus.</title>
        <authorList>
            <consortium name="Lawrence Berkeley National Laboratory"/>
            <person name="Nybo J.L."/>
            <person name="Vesth T.C."/>
            <person name="Theobald S."/>
            <person name="Frisvad J.C."/>
            <person name="Larsen T.O."/>
            <person name="Kjaerboelling I."/>
            <person name="Rothschild-Mancinelli K."/>
            <person name="Lyhne E.K."/>
            <person name="Kogle M.E."/>
            <person name="Barry K."/>
            <person name="Clum A."/>
            <person name="Na H."/>
            <person name="Ledsgaard L."/>
            <person name="Lin J."/>
            <person name="Lipzen A."/>
            <person name="Kuo A."/>
            <person name="Riley R."/>
            <person name="Mondo S."/>
            <person name="LaButti K."/>
            <person name="Haridas S."/>
            <person name="Pangalinan J."/>
            <person name="Salamov A.A."/>
            <person name="Simmons B.A."/>
            <person name="Magnuson J.K."/>
            <person name="Chen J."/>
            <person name="Drula E."/>
            <person name="Henrissat B."/>
            <person name="Wiebenga A."/>
            <person name="Lubbers R.J."/>
            <person name="Gomes A.C."/>
            <person name="Macurrencykelacurrency M.R."/>
            <person name="Stajich J."/>
            <person name="Grigoriev I.V."/>
            <person name="Mortensen U.H."/>
            <person name="De vries R.P."/>
            <person name="Baker S.E."/>
            <person name="Andersen M.R."/>
        </authorList>
    </citation>
    <scope>NUCLEOTIDE SEQUENCE [LARGE SCALE GENOMIC DNA]</scope>
    <source>
        <strain evidence="2 3">CBS 756.74</strain>
    </source>
</reference>
<keyword evidence="3" id="KW-1185">Reference proteome</keyword>
<proteinExistence type="predicted"/>
<dbReference type="PANTHER" id="PTHR35186:SF4">
    <property type="entry name" value="PRION-INHIBITION AND PROPAGATION HELO DOMAIN-CONTAINING PROTEIN"/>
    <property type="match status" value="1"/>
</dbReference>
<dbReference type="Pfam" id="PF24476">
    <property type="entry name" value="DUF7580"/>
    <property type="match status" value="1"/>
</dbReference>
<evidence type="ECO:0000313" key="3">
    <source>
        <dbReference type="Proteomes" id="UP001610444"/>
    </source>
</evidence>
<gene>
    <name evidence="2" type="ORF">BJX68DRAFT_269262</name>
</gene>
<comment type="caution">
    <text evidence="2">The sequence shown here is derived from an EMBL/GenBank/DDBJ whole genome shotgun (WGS) entry which is preliminary data.</text>
</comment>
<accession>A0ABR4JYG3</accession>
<dbReference type="PANTHER" id="PTHR35186">
    <property type="entry name" value="ANK_REP_REGION DOMAIN-CONTAINING PROTEIN"/>
    <property type="match status" value="1"/>
</dbReference>
<protein>
    <recommendedName>
        <fullName evidence="1">DUF7580 domain-containing protein</fullName>
    </recommendedName>
</protein>
<name>A0ABR4JYG3_9EURO</name>
<sequence>MAHATKIAGHTLILSASQVGSKGRWYEITAEPYLAKPLSPVQANEPGPRPTGRVRFLPPVDNRKASANGAHDFSCLPIEDLCLSLGALDRLNTQSGLIGYISDVSDKTNQYNMRLVRDYESEIHTHSLHEILQASYSSSPFAPKAGAIELCRRDRLFLAAILASAVLQLHGTWLKNQWSSHDIQFPNILLEGYSATKHPYLSWRVSGPSPVCLSFQDDPSPQEKTTSILLPLAISLIELSLGGPIASLQQYGDGELTQIEATAKILDKVQQESGSTYCDVVKECLYWSQSGGLEFGDEKFDERLFEAVVSPLLRDFSSFEGISYVE</sequence>